<keyword evidence="2" id="KW-1185">Reference proteome</keyword>
<sequence>MKLFLSTCLLFFFINGKAQNITDFKYIIVPQFFSDFVKEDYQLNLILKSTLRKKDFEIVAEGASNTPLQLQNDKCLAANADIKTVQSSFQNKLKVIFTDCNANVIGEFEGSSKIKDFKNGYQEALNFALNKISNYKVNSTYKLTENINPKAVISNSNLYKSSDNKLYSINYKSNSTFEVTDEDSKKIIAKFYPTSQKNTYHVSIFLDKENYNTIGFVKENTIIIEYMNGENSWKTKIFTKE</sequence>
<name>A0A8J7FT76_9FLAO</name>
<gene>
    <name evidence="1" type="ORF">IM532_07535</name>
</gene>
<organism evidence="1 2">
    <name type="scientific">Faecalibacter rhinopitheci</name>
    <dbReference type="NCBI Taxonomy" id="2779678"/>
    <lineage>
        <taxon>Bacteria</taxon>
        <taxon>Pseudomonadati</taxon>
        <taxon>Bacteroidota</taxon>
        <taxon>Flavobacteriia</taxon>
        <taxon>Flavobacteriales</taxon>
        <taxon>Weeksellaceae</taxon>
        <taxon>Faecalibacter</taxon>
    </lineage>
</organism>
<comment type="caution">
    <text evidence="1">The sequence shown here is derived from an EMBL/GenBank/DDBJ whole genome shotgun (WGS) entry which is preliminary data.</text>
</comment>
<dbReference type="EMBL" id="JADGIK010000004">
    <property type="protein sequence ID" value="MBF0597297.1"/>
    <property type="molecule type" value="Genomic_DNA"/>
</dbReference>
<dbReference type="AlphaFoldDB" id="A0A8J7FT76"/>
<dbReference type="RefSeq" id="WP_194182843.1">
    <property type="nucleotide sequence ID" value="NZ_JADGIK010000004.1"/>
</dbReference>
<evidence type="ECO:0000313" key="1">
    <source>
        <dbReference type="EMBL" id="MBF0597297.1"/>
    </source>
</evidence>
<protein>
    <submittedName>
        <fullName evidence="1">Uncharacterized protein</fullName>
    </submittedName>
</protein>
<reference evidence="1" key="1">
    <citation type="submission" date="2020-10" db="EMBL/GenBank/DDBJ databases">
        <authorList>
            <person name="Lu T."/>
            <person name="Wang Q."/>
            <person name="Han X."/>
        </authorList>
    </citation>
    <scope>NUCLEOTIDE SEQUENCE</scope>
    <source>
        <strain evidence="1">WQ 117</strain>
    </source>
</reference>
<accession>A0A8J7FT76</accession>
<evidence type="ECO:0000313" key="2">
    <source>
        <dbReference type="Proteomes" id="UP000608754"/>
    </source>
</evidence>
<proteinExistence type="predicted"/>
<dbReference type="Proteomes" id="UP000608754">
    <property type="component" value="Unassembled WGS sequence"/>
</dbReference>